<feature type="compositionally biased region" description="Basic and acidic residues" evidence="1">
    <location>
        <begin position="18"/>
        <end position="27"/>
    </location>
</feature>
<name>A0A8S1HSB7_9PELO</name>
<dbReference type="EMBL" id="CAJGYM010000148">
    <property type="protein sequence ID" value="CAD6198998.1"/>
    <property type="molecule type" value="Genomic_DNA"/>
</dbReference>
<reference evidence="2" key="1">
    <citation type="submission" date="2020-10" db="EMBL/GenBank/DDBJ databases">
        <authorList>
            <person name="Kikuchi T."/>
        </authorList>
    </citation>
    <scope>NUCLEOTIDE SEQUENCE</scope>
    <source>
        <strain evidence="2">NKZ352</strain>
    </source>
</reference>
<keyword evidence="3" id="KW-1185">Reference proteome</keyword>
<accession>A0A8S1HSB7</accession>
<sequence length="155" mass="17531">MITDWRSYYNFLKDVESPQTEVKKDVNTAEEDKENSPKKGSNHKTGGIDMTQASKEMDDEARTAQEKKGSKGSAERSVVGFIRTQSVGTHPELLGQKEFSAVPLRAFANLGRAFNFFFLSLRYSTVMCKNNQLKEYLDSKDASRTHAAEQRNVVR</sequence>
<proteinExistence type="predicted"/>
<comment type="caution">
    <text evidence="2">The sequence shown here is derived from an EMBL/GenBank/DDBJ whole genome shotgun (WGS) entry which is preliminary data.</text>
</comment>
<dbReference type="AlphaFoldDB" id="A0A8S1HSB7"/>
<dbReference type="Proteomes" id="UP000835052">
    <property type="component" value="Unassembled WGS sequence"/>
</dbReference>
<evidence type="ECO:0000256" key="1">
    <source>
        <dbReference type="SAM" id="MobiDB-lite"/>
    </source>
</evidence>
<feature type="region of interest" description="Disordered" evidence="1">
    <location>
        <begin position="18"/>
        <end position="77"/>
    </location>
</feature>
<evidence type="ECO:0000313" key="3">
    <source>
        <dbReference type="Proteomes" id="UP000835052"/>
    </source>
</evidence>
<gene>
    <name evidence="2" type="ORF">CAUJ_LOCUS14903</name>
</gene>
<protein>
    <submittedName>
        <fullName evidence="2">Uncharacterized protein</fullName>
    </submittedName>
</protein>
<organism evidence="2 3">
    <name type="scientific">Caenorhabditis auriculariae</name>
    <dbReference type="NCBI Taxonomy" id="2777116"/>
    <lineage>
        <taxon>Eukaryota</taxon>
        <taxon>Metazoa</taxon>
        <taxon>Ecdysozoa</taxon>
        <taxon>Nematoda</taxon>
        <taxon>Chromadorea</taxon>
        <taxon>Rhabditida</taxon>
        <taxon>Rhabditina</taxon>
        <taxon>Rhabditomorpha</taxon>
        <taxon>Rhabditoidea</taxon>
        <taxon>Rhabditidae</taxon>
        <taxon>Peloderinae</taxon>
        <taxon>Caenorhabditis</taxon>
    </lineage>
</organism>
<evidence type="ECO:0000313" key="2">
    <source>
        <dbReference type="EMBL" id="CAD6198998.1"/>
    </source>
</evidence>
<feature type="compositionally biased region" description="Basic and acidic residues" evidence="1">
    <location>
        <begin position="60"/>
        <end position="69"/>
    </location>
</feature>